<feature type="transmembrane region" description="Helical" evidence="1">
    <location>
        <begin position="60"/>
        <end position="77"/>
    </location>
</feature>
<name>A0AAV4TMV3_CAEEX</name>
<protein>
    <submittedName>
        <fullName evidence="2">Uncharacterized protein</fullName>
    </submittedName>
</protein>
<dbReference type="EMBL" id="BPLR01011422">
    <property type="protein sequence ID" value="GIY46479.1"/>
    <property type="molecule type" value="Genomic_DNA"/>
</dbReference>
<keyword evidence="1" id="KW-0812">Transmembrane</keyword>
<reference evidence="2 3" key="1">
    <citation type="submission" date="2021-06" db="EMBL/GenBank/DDBJ databases">
        <title>Caerostris extrusa draft genome.</title>
        <authorList>
            <person name="Kono N."/>
            <person name="Arakawa K."/>
        </authorList>
    </citation>
    <scope>NUCLEOTIDE SEQUENCE [LARGE SCALE GENOMIC DNA]</scope>
</reference>
<dbReference type="Proteomes" id="UP001054945">
    <property type="component" value="Unassembled WGS sequence"/>
</dbReference>
<keyword evidence="1" id="KW-0472">Membrane</keyword>
<dbReference type="AlphaFoldDB" id="A0AAV4TMV3"/>
<keyword evidence="3" id="KW-1185">Reference proteome</keyword>
<proteinExistence type="predicted"/>
<organism evidence="2 3">
    <name type="scientific">Caerostris extrusa</name>
    <name type="common">Bark spider</name>
    <name type="synonym">Caerostris bankana</name>
    <dbReference type="NCBI Taxonomy" id="172846"/>
    <lineage>
        <taxon>Eukaryota</taxon>
        <taxon>Metazoa</taxon>
        <taxon>Ecdysozoa</taxon>
        <taxon>Arthropoda</taxon>
        <taxon>Chelicerata</taxon>
        <taxon>Arachnida</taxon>
        <taxon>Araneae</taxon>
        <taxon>Araneomorphae</taxon>
        <taxon>Entelegynae</taxon>
        <taxon>Araneoidea</taxon>
        <taxon>Araneidae</taxon>
        <taxon>Caerostris</taxon>
    </lineage>
</organism>
<gene>
    <name evidence="2" type="ORF">CEXT_562191</name>
</gene>
<evidence type="ECO:0000256" key="1">
    <source>
        <dbReference type="SAM" id="Phobius"/>
    </source>
</evidence>
<comment type="caution">
    <text evidence="2">The sequence shown here is derived from an EMBL/GenBank/DDBJ whole genome shotgun (WGS) entry which is preliminary data.</text>
</comment>
<accession>A0AAV4TMV3</accession>
<evidence type="ECO:0000313" key="2">
    <source>
        <dbReference type="EMBL" id="GIY46479.1"/>
    </source>
</evidence>
<sequence length="110" mass="12366">MTQTLSPATVTWSPSCDVIAAQVTAGRTLGMLVAGVIDARRALWRLANCTKFRLKIVYEAIFKVLFALHWITMYPYLLEIQNNLGLGQGIRSTIRANGDVEFANKSFRRF</sequence>
<keyword evidence="1" id="KW-1133">Transmembrane helix</keyword>
<evidence type="ECO:0000313" key="3">
    <source>
        <dbReference type="Proteomes" id="UP001054945"/>
    </source>
</evidence>